<name>A0A4U0YS51_9RHOB</name>
<keyword evidence="3" id="KW-0046">Antibiotic resistance</keyword>
<accession>A0A4U0YS51</accession>
<evidence type="ECO:0000313" key="6">
    <source>
        <dbReference type="Proteomes" id="UP000306340"/>
    </source>
</evidence>
<dbReference type="Gene3D" id="3.10.180.10">
    <property type="entry name" value="2,3-Dihydroxybiphenyl 1,2-Dioxygenase, domain 1"/>
    <property type="match status" value="1"/>
</dbReference>
<dbReference type="Pfam" id="PF00903">
    <property type="entry name" value="Glyoxalase"/>
    <property type="match status" value="1"/>
</dbReference>
<dbReference type="InterPro" id="IPR004360">
    <property type="entry name" value="Glyas_Fos-R_dOase_dom"/>
</dbReference>
<dbReference type="EMBL" id="SWAU01000195">
    <property type="protein sequence ID" value="TKA95360.1"/>
    <property type="molecule type" value="Genomic_DNA"/>
</dbReference>
<dbReference type="CDD" id="cd08349">
    <property type="entry name" value="BLMA_like"/>
    <property type="match status" value="1"/>
</dbReference>
<evidence type="ECO:0000313" key="5">
    <source>
        <dbReference type="EMBL" id="TKA95360.1"/>
    </source>
</evidence>
<protein>
    <recommendedName>
        <fullName evidence="2">Bleomycin resistance protein</fullName>
    </recommendedName>
</protein>
<dbReference type="SUPFAM" id="SSF54593">
    <property type="entry name" value="Glyoxalase/Bleomycin resistance protein/Dihydroxybiphenyl dioxygenase"/>
    <property type="match status" value="1"/>
</dbReference>
<dbReference type="InterPro" id="IPR029068">
    <property type="entry name" value="Glyas_Bleomycin-R_OHBP_Dase"/>
</dbReference>
<comment type="caution">
    <text evidence="5">The sequence shown here is derived from an EMBL/GenBank/DDBJ whole genome shotgun (WGS) entry which is preliminary data.</text>
</comment>
<gene>
    <name evidence="5" type="ORF">FAZ78_17250</name>
</gene>
<dbReference type="InterPro" id="IPR000335">
    <property type="entry name" value="Bleomycin-R"/>
</dbReference>
<comment type="similarity">
    <text evidence="1">Belongs to the bleomycin resistance protein family.</text>
</comment>
<organism evidence="5 6">
    <name type="scientific">Cereibacter changlensis</name>
    <dbReference type="NCBI Taxonomy" id="402884"/>
    <lineage>
        <taxon>Bacteria</taxon>
        <taxon>Pseudomonadati</taxon>
        <taxon>Pseudomonadota</taxon>
        <taxon>Alphaproteobacteria</taxon>
        <taxon>Rhodobacterales</taxon>
        <taxon>Paracoccaceae</taxon>
        <taxon>Cereibacter</taxon>
    </lineage>
</organism>
<dbReference type="Proteomes" id="UP000306340">
    <property type="component" value="Unassembled WGS sequence"/>
</dbReference>
<evidence type="ECO:0000259" key="4">
    <source>
        <dbReference type="PROSITE" id="PS51819"/>
    </source>
</evidence>
<evidence type="ECO:0000256" key="3">
    <source>
        <dbReference type="ARBA" id="ARBA00023251"/>
    </source>
</evidence>
<dbReference type="PROSITE" id="PS51819">
    <property type="entry name" value="VOC"/>
    <property type="match status" value="1"/>
</dbReference>
<reference evidence="5 6" key="1">
    <citation type="submission" date="2019-04" db="EMBL/GenBank/DDBJ databases">
        <title>Crypto-aerobic microbial life in anoxic (sulfidic) marine sediments.</title>
        <authorList>
            <person name="Bhattacharya S."/>
            <person name="Roy C."/>
            <person name="Mondal N."/>
            <person name="Sarkar J."/>
            <person name="Mandal S."/>
            <person name="Rameez M.J."/>
            <person name="Ghosh W."/>
        </authorList>
    </citation>
    <scope>NUCLEOTIDE SEQUENCE [LARGE SCALE GENOMIC DNA]</scope>
    <source>
        <strain evidence="5 6">SBBC</strain>
    </source>
</reference>
<dbReference type="GO" id="GO:0046677">
    <property type="term" value="P:response to antibiotic"/>
    <property type="evidence" value="ECO:0007669"/>
    <property type="project" value="UniProtKB-KW"/>
</dbReference>
<feature type="domain" description="VOC" evidence="4">
    <location>
        <begin position="2"/>
        <end position="133"/>
    </location>
</feature>
<dbReference type="InterPro" id="IPR037523">
    <property type="entry name" value="VOC_core"/>
</dbReference>
<evidence type="ECO:0000256" key="2">
    <source>
        <dbReference type="ARBA" id="ARBA00021572"/>
    </source>
</evidence>
<dbReference type="AlphaFoldDB" id="A0A4U0YS51"/>
<sequence length="146" mass="15888">MMPALVPELAVSDCAASLRFYRDLLGFSVRYARPEEGFAYLEREGAELMLDQIGLGRTFDGGHGPEARPFGRGVNLQIAVSAVAPLLQALEGAGIALLLPLEERWYRRGAEEVGNRQFIVADPDGYLLRFAEDLGARPVTGDRAAP</sequence>
<evidence type="ECO:0000256" key="1">
    <source>
        <dbReference type="ARBA" id="ARBA00011051"/>
    </source>
</evidence>
<proteinExistence type="inferred from homology"/>